<reference evidence="1" key="1">
    <citation type="submission" date="2020-08" db="EMBL/GenBank/DDBJ databases">
        <title>Multicomponent nature underlies the extraordinary mechanical properties of spider dragline silk.</title>
        <authorList>
            <person name="Kono N."/>
            <person name="Nakamura H."/>
            <person name="Mori M."/>
            <person name="Yoshida Y."/>
            <person name="Ohtoshi R."/>
            <person name="Malay A.D."/>
            <person name="Moran D.A.P."/>
            <person name="Tomita M."/>
            <person name="Numata K."/>
            <person name="Arakawa K."/>
        </authorList>
    </citation>
    <scope>NUCLEOTIDE SEQUENCE</scope>
</reference>
<gene>
    <name evidence="1" type="ORF">TNIN_313491</name>
</gene>
<evidence type="ECO:0000313" key="1">
    <source>
        <dbReference type="EMBL" id="GFY49396.1"/>
    </source>
</evidence>
<sequence length="91" mass="10092">MGILVDAPKPDFWAKNDGNTARAFFWNPVIASSITGIDEVLIRKLPLVLTTIACGPEIDAQKFKEFCLATANLYLALNPWYCMPQRASSKC</sequence>
<dbReference type="Proteomes" id="UP000886998">
    <property type="component" value="Unassembled WGS sequence"/>
</dbReference>
<keyword evidence="2" id="KW-1185">Reference proteome</keyword>
<proteinExistence type="predicted"/>
<name>A0A8X7BY32_9ARAC</name>
<evidence type="ECO:0000313" key="2">
    <source>
        <dbReference type="Proteomes" id="UP000886998"/>
    </source>
</evidence>
<organism evidence="1 2">
    <name type="scientific">Trichonephila inaurata madagascariensis</name>
    <dbReference type="NCBI Taxonomy" id="2747483"/>
    <lineage>
        <taxon>Eukaryota</taxon>
        <taxon>Metazoa</taxon>
        <taxon>Ecdysozoa</taxon>
        <taxon>Arthropoda</taxon>
        <taxon>Chelicerata</taxon>
        <taxon>Arachnida</taxon>
        <taxon>Araneae</taxon>
        <taxon>Araneomorphae</taxon>
        <taxon>Entelegynae</taxon>
        <taxon>Araneoidea</taxon>
        <taxon>Nephilidae</taxon>
        <taxon>Trichonephila</taxon>
        <taxon>Trichonephila inaurata</taxon>
    </lineage>
</organism>
<dbReference type="AlphaFoldDB" id="A0A8X7BY32"/>
<protein>
    <submittedName>
        <fullName evidence="1">Uncharacterized protein</fullName>
    </submittedName>
</protein>
<dbReference type="EMBL" id="BMAV01006996">
    <property type="protein sequence ID" value="GFY49396.1"/>
    <property type="molecule type" value="Genomic_DNA"/>
</dbReference>
<dbReference type="OrthoDB" id="8197165at2759"/>
<comment type="caution">
    <text evidence="1">The sequence shown here is derived from an EMBL/GenBank/DDBJ whole genome shotgun (WGS) entry which is preliminary data.</text>
</comment>
<accession>A0A8X7BY32</accession>